<dbReference type="RefSeq" id="WP_020931976.1">
    <property type="nucleotide sequence ID" value="NC_021917.1"/>
</dbReference>
<dbReference type="PATRIC" id="fig|1198232.3.peg.407"/>
<gene>
    <name evidence="1" type="ORF">CYCME_0401</name>
</gene>
<sequence length="134" mass="15166">MTNVLIIEKRDQIKQAFLNEKVYTVVSNNKAQALNMVTESEPLVVLLDYSFMQIETVSYIKALRAKCSHCKIIVIGDALRDKEVLNCLIAGAIGYQNLDRLREYASKLIEAINAGEAWITRRLTAKLLEKLCGY</sequence>
<accession>S5TUP6</accession>
<protein>
    <recommendedName>
        <fullName evidence="3">Response regulatory domain-containing protein</fullName>
    </recommendedName>
</protein>
<dbReference type="KEGG" id="cza:CYCME_0401"/>
<evidence type="ECO:0008006" key="3">
    <source>
        <dbReference type="Google" id="ProtNLM"/>
    </source>
</evidence>
<dbReference type="Gene3D" id="3.40.50.2300">
    <property type="match status" value="1"/>
</dbReference>
<dbReference type="eggNOG" id="COG2197">
    <property type="taxonomic scope" value="Bacteria"/>
</dbReference>
<keyword evidence="2" id="KW-1185">Reference proteome</keyword>
<reference evidence="2" key="2">
    <citation type="journal article" date="2016" name="Environ. Microbiol. Rep.">
        <title>Analysis of defence systems and a conjugative IncP-1 plasmid in the marine polyaromatic hydrocarbons-degrading bacterium Cycloclasticus sp. 78-ME.</title>
        <authorList>
            <person name="Yakimov M.M."/>
            <person name="Crisafi F."/>
            <person name="Messina E."/>
            <person name="Smedile F."/>
            <person name="Lopatina A."/>
            <person name="Denaro R."/>
            <person name="Pieper D.H."/>
            <person name="Golyshin P.N."/>
            <person name="Giuliano L."/>
        </authorList>
    </citation>
    <scope>NUCLEOTIDE SEQUENCE [LARGE SCALE GENOMIC DNA]</scope>
    <source>
        <strain evidence="2">78-ME</strain>
    </source>
</reference>
<dbReference type="HOGENOM" id="CLU_1883330_0_0_6"/>
<dbReference type="Proteomes" id="UP000015380">
    <property type="component" value="Chromosome"/>
</dbReference>
<dbReference type="SUPFAM" id="SSF52172">
    <property type="entry name" value="CheY-like"/>
    <property type="match status" value="1"/>
</dbReference>
<organism evidence="1 2">
    <name type="scientific">Cycloclasticus zancles 78-ME</name>
    <dbReference type="NCBI Taxonomy" id="1198232"/>
    <lineage>
        <taxon>Bacteria</taxon>
        <taxon>Pseudomonadati</taxon>
        <taxon>Pseudomonadota</taxon>
        <taxon>Gammaproteobacteria</taxon>
        <taxon>Thiotrichales</taxon>
        <taxon>Piscirickettsiaceae</taxon>
        <taxon>Cycloclasticus</taxon>
    </lineage>
</organism>
<reference evidence="1 2" key="1">
    <citation type="submission" date="2013-05" db="EMBL/GenBank/DDBJ databases">
        <title>Between feast and famine: a lifestyle of most important marine PAH-degrading bacterium Cycloclasticus sp. 7ME.</title>
        <authorList>
            <person name="Yakimov M.M."/>
            <person name="Messina E."/>
            <person name="Genovese M."/>
            <person name="Denaro R."/>
            <person name="Crisafi F."/>
            <person name="Russo D."/>
            <person name="Cappello S."/>
            <person name="Santisi S."/>
            <person name="Smedile F."/>
            <person name="Golyshina O.V."/>
            <person name="Tran H."/>
            <person name="Pieper D.H."/>
            <person name="Golyshin P.N."/>
            <person name="Giuliano L."/>
        </authorList>
    </citation>
    <scope>NUCLEOTIDE SEQUENCE [LARGE SCALE GENOMIC DNA]</scope>
    <source>
        <strain evidence="1 2">78-ME</strain>
    </source>
</reference>
<proteinExistence type="predicted"/>
<dbReference type="AlphaFoldDB" id="S5TUP6"/>
<evidence type="ECO:0000313" key="1">
    <source>
        <dbReference type="EMBL" id="AGS38743.1"/>
    </source>
</evidence>
<dbReference type="EMBL" id="CP005996">
    <property type="protein sequence ID" value="AGS38743.1"/>
    <property type="molecule type" value="Genomic_DNA"/>
</dbReference>
<dbReference type="InterPro" id="IPR011006">
    <property type="entry name" value="CheY-like_superfamily"/>
</dbReference>
<name>S5TUP6_9GAMM</name>
<evidence type="ECO:0000313" key="2">
    <source>
        <dbReference type="Proteomes" id="UP000015380"/>
    </source>
</evidence>